<dbReference type="InterPro" id="IPR051610">
    <property type="entry name" value="GPI/OXD"/>
</dbReference>
<comment type="caution">
    <text evidence="4">The sequence shown here is derived from an EMBL/GenBank/DDBJ whole genome shotgun (WGS) entry which is preliminary data.</text>
</comment>
<evidence type="ECO:0000256" key="1">
    <source>
        <dbReference type="ARBA" id="ARBA00022723"/>
    </source>
</evidence>
<dbReference type="RefSeq" id="WP_236113151.1">
    <property type="nucleotide sequence ID" value="NZ_JAKGTI010000001.1"/>
</dbReference>
<keyword evidence="5" id="KW-1185">Reference proteome</keyword>
<dbReference type="EMBL" id="JAKGTI010000001">
    <property type="protein sequence ID" value="MCF4097595.1"/>
    <property type="molecule type" value="Genomic_DNA"/>
</dbReference>
<dbReference type="InterPro" id="IPR013096">
    <property type="entry name" value="Cupin_2"/>
</dbReference>
<dbReference type="InterPro" id="IPR014710">
    <property type="entry name" value="RmlC-like_jellyroll"/>
</dbReference>
<feature type="domain" description="Cupin type-2" evidence="3">
    <location>
        <begin position="45"/>
        <end position="115"/>
    </location>
</feature>
<proteinExistence type="predicted"/>
<dbReference type="SUPFAM" id="SSF51182">
    <property type="entry name" value="RmlC-like cupins"/>
    <property type="match status" value="1"/>
</dbReference>
<feature type="region of interest" description="Disordered" evidence="2">
    <location>
        <begin position="1"/>
        <end position="26"/>
    </location>
</feature>
<name>A0ABS9E401_9HYPH</name>
<dbReference type="Proteomes" id="UP001201217">
    <property type="component" value="Unassembled WGS sequence"/>
</dbReference>
<protein>
    <submittedName>
        <fullName evidence="4">Cupin domain-containing protein</fullName>
    </submittedName>
</protein>
<evidence type="ECO:0000313" key="5">
    <source>
        <dbReference type="Proteomes" id="UP001201217"/>
    </source>
</evidence>
<accession>A0ABS9E401</accession>
<evidence type="ECO:0000259" key="3">
    <source>
        <dbReference type="Pfam" id="PF07883"/>
    </source>
</evidence>
<evidence type="ECO:0000313" key="4">
    <source>
        <dbReference type="EMBL" id="MCF4097595.1"/>
    </source>
</evidence>
<dbReference type="InterPro" id="IPR011051">
    <property type="entry name" value="RmlC_Cupin_sf"/>
</dbReference>
<sequence>MPKIDMPNWTAQGSEPHPLTGQNDGPYAEKALGKAAGLTGLGVRMEKLPPGSASSHRHWHENEDEFLLMLTGELVLVEEEETILRPGDCAAWKAGSKIGHCLQNRSGAEASYLIVSNNQQTDRVIYPDHDLVFHRDGQARRFTKLDGSELE</sequence>
<evidence type="ECO:0000256" key="2">
    <source>
        <dbReference type="SAM" id="MobiDB-lite"/>
    </source>
</evidence>
<dbReference type="PANTHER" id="PTHR35848:SF9">
    <property type="entry name" value="SLL1358 PROTEIN"/>
    <property type="match status" value="1"/>
</dbReference>
<reference evidence="4 5" key="1">
    <citation type="submission" date="2022-01" db="EMBL/GenBank/DDBJ databases">
        <title>Maritalea mediterranea sp. nov., isolated from marine plastic residues from the Malva-rosa beach (Valencia, Spain).</title>
        <authorList>
            <person name="Vidal-Verdu A."/>
            <person name="Molina-Menor E."/>
            <person name="Pascual J."/>
            <person name="Pereto J."/>
            <person name="Porcar M."/>
        </authorList>
    </citation>
    <scope>NUCLEOTIDE SEQUENCE [LARGE SCALE GENOMIC DNA]</scope>
    <source>
        <strain evidence="4 5">P4.10X</strain>
    </source>
</reference>
<gene>
    <name evidence="4" type="ORF">L1I42_03725</name>
</gene>
<keyword evidence="1" id="KW-0479">Metal-binding</keyword>
<dbReference type="Gene3D" id="2.60.120.10">
    <property type="entry name" value="Jelly Rolls"/>
    <property type="match status" value="1"/>
</dbReference>
<organism evidence="4 5">
    <name type="scientific">Maritalea mediterranea</name>
    <dbReference type="NCBI Taxonomy" id="2909667"/>
    <lineage>
        <taxon>Bacteria</taxon>
        <taxon>Pseudomonadati</taxon>
        <taxon>Pseudomonadota</taxon>
        <taxon>Alphaproteobacteria</taxon>
        <taxon>Hyphomicrobiales</taxon>
        <taxon>Devosiaceae</taxon>
        <taxon>Maritalea</taxon>
    </lineage>
</organism>
<dbReference type="CDD" id="cd02224">
    <property type="entry name" value="cupin_SPO2919-like"/>
    <property type="match status" value="1"/>
</dbReference>
<dbReference type="PANTHER" id="PTHR35848">
    <property type="entry name" value="OXALATE-BINDING PROTEIN"/>
    <property type="match status" value="1"/>
</dbReference>
<dbReference type="Pfam" id="PF07883">
    <property type="entry name" value="Cupin_2"/>
    <property type="match status" value="1"/>
</dbReference>